<dbReference type="RefSeq" id="WP_047873066.1">
    <property type="nucleotide sequence ID" value="NZ_BMYC01000014.1"/>
</dbReference>
<gene>
    <name evidence="4" type="ORF">ABT58_04010</name>
    <name evidence="3" type="ORF">JCM19237_1354</name>
</gene>
<dbReference type="Proteomes" id="UP000029227">
    <property type="component" value="Unassembled WGS sequence"/>
</dbReference>
<dbReference type="NCBIfam" id="NF033664">
    <property type="entry name" value="PACE_transport"/>
    <property type="match status" value="1"/>
</dbReference>
<dbReference type="Proteomes" id="UP000036426">
    <property type="component" value="Unassembled WGS sequence"/>
</dbReference>
<proteinExistence type="predicted"/>
<dbReference type="InterPro" id="IPR058208">
    <property type="entry name" value="PACE"/>
</dbReference>
<feature type="transmembrane region" description="Helical" evidence="1">
    <location>
        <begin position="40"/>
        <end position="58"/>
    </location>
</feature>
<dbReference type="InterPro" id="IPR007896">
    <property type="entry name" value="BTP_bacteria"/>
</dbReference>
<dbReference type="PATRIC" id="fig|754436.4.peg.853"/>
<feature type="domain" description="Chlorhexidine efflux transporter" evidence="2">
    <location>
        <begin position="1"/>
        <end position="63"/>
    </location>
</feature>
<organism evidence="3 5">
    <name type="scientific">Photobacterium aphoticum</name>
    <dbReference type="NCBI Taxonomy" id="754436"/>
    <lineage>
        <taxon>Bacteria</taxon>
        <taxon>Pseudomonadati</taxon>
        <taxon>Pseudomonadota</taxon>
        <taxon>Gammaproteobacteria</taxon>
        <taxon>Vibrionales</taxon>
        <taxon>Vibrionaceae</taxon>
        <taxon>Photobacterium</taxon>
    </lineage>
</organism>
<protein>
    <submittedName>
        <fullName evidence="4">Membrane protein</fullName>
    </submittedName>
</protein>
<feature type="transmembrane region" description="Helical" evidence="1">
    <location>
        <begin position="104"/>
        <end position="126"/>
    </location>
</feature>
<feature type="transmembrane region" description="Helical" evidence="1">
    <location>
        <begin position="79"/>
        <end position="98"/>
    </location>
</feature>
<feature type="transmembrane region" description="Helical" evidence="1">
    <location>
        <begin position="7"/>
        <end position="28"/>
    </location>
</feature>
<comment type="caution">
    <text evidence="3">The sequence shown here is derived from an EMBL/GenBank/DDBJ whole genome shotgun (WGS) entry which is preliminary data.</text>
</comment>
<dbReference type="EMBL" id="LDOV01000009">
    <property type="protein sequence ID" value="KLV02316.1"/>
    <property type="molecule type" value="Genomic_DNA"/>
</dbReference>
<reference evidence="4 6" key="2">
    <citation type="submission" date="2015-05" db="EMBL/GenBank/DDBJ databases">
        <title>Photobacterium galathea sp. nov.</title>
        <authorList>
            <person name="Machado H."/>
            <person name="Gram L."/>
        </authorList>
    </citation>
    <scope>NUCLEOTIDE SEQUENCE [LARGE SCALE GENOMIC DNA]</scope>
    <source>
        <strain evidence="4 6">DSM 25995</strain>
    </source>
</reference>
<dbReference type="EMBL" id="BBMN01000004">
    <property type="protein sequence ID" value="GAL04682.1"/>
    <property type="molecule type" value="Genomic_DNA"/>
</dbReference>
<evidence type="ECO:0000313" key="5">
    <source>
        <dbReference type="Proteomes" id="UP000029227"/>
    </source>
</evidence>
<keyword evidence="1" id="KW-0472">Membrane</keyword>
<dbReference type="AlphaFoldDB" id="A0A090RAR6"/>
<accession>A0A090RAR6</accession>
<name>A0A090RAR6_9GAMM</name>
<dbReference type="STRING" id="754436.JCM19237_1354"/>
<keyword evidence="1" id="KW-0812">Transmembrane</keyword>
<keyword evidence="6" id="KW-1185">Reference proteome</keyword>
<dbReference type="OrthoDB" id="1631120at2"/>
<evidence type="ECO:0000313" key="6">
    <source>
        <dbReference type="Proteomes" id="UP000036426"/>
    </source>
</evidence>
<evidence type="ECO:0000256" key="1">
    <source>
        <dbReference type="SAM" id="Phobius"/>
    </source>
</evidence>
<sequence>MSVFERIFHAVLFEALAIAFSVLGLMLFTDHPVSSLSGTMIAVATVAMLWNMVFNAIFDRFFPGQRETRGVAVRVLQVAAFEGGLLLITVPLMAWLLSVSLLEAFMMDIGVTLFIAVYAFVYNFCYDHIRAAIIRKRQDHGLQAHS</sequence>
<evidence type="ECO:0000313" key="3">
    <source>
        <dbReference type="EMBL" id="GAL04682.1"/>
    </source>
</evidence>
<dbReference type="Pfam" id="PF05232">
    <property type="entry name" value="BTP"/>
    <property type="match status" value="2"/>
</dbReference>
<evidence type="ECO:0000259" key="2">
    <source>
        <dbReference type="Pfam" id="PF05232"/>
    </source>
</evidence>
<keyword evidence="1" id="KW-1133">Transmembrane helix</keyword>
<feature type="domain" description="Chlorhexidine efflux transporter" evidence="2">
    <location>
        <begin position="69"/>
        <end position="131"/>
    </location>
</feature>
<evidence type="ECO:0000313" key="4">
    <source>
        <dbReference type="EMBL" id="KLV02316.1"/>
    </source>
</evidence>
<reference evidence="3 5" key="1">
    <citation type="journal article" date="2014" name="Genome Announc.">
        <title>Draft Genome Sequences of Two Vibrionaceae Species, Vibrio ponticus C121 and Photobacterium aphoticum C119, Isolated as Coral Reef Microbiota.</title>
        <authorList>
            <person name="Al-saari N."/>
            <person name="Meirelles P.M."/>
            <person name="Mino S."/>
            <person name="Suda W."/>
            <person name="Oshima K."/>
            <person name="Hattori M."/>
            <person name="Ohkuma M."/>
            <person name="Thompson F.L."/>
            <person name="Gomez-Gil B."/>
            <person name="Sawabe T."/>
            <person name="Sawabe T."/>
        </authorList>
    </citation>
    <scope>NUCLEOTIDE SEQUENCE [LARGE SCALE GENOMIC DNA]</scope>
    <source>
        <strain evidence="3 5">JCM 19237</strain>
    </source>
</reference>
<dbReference type="eggNOG" id="COG4125">
    <property type="taxonomic scope" value="Bacteria"/>
</dbReference>